<dbReference type="Proteomes" id="UP000887560">
    <property type="component" value="Unplaced"/>
</dbReference>
<name>A0A915NTS5_9BILA</name>
<evidence type="ECO:0000256" key="5">
    <source>
        <dbReference type="ARBA" id="ARBA00023065"/>
    </source>
</evidence>
<dbReference type="GO" id="GO:0005516">
    <property type="term" value="F:calmodulin binding"/>
    <property type="evidence" value="ECO:0007669"/>
    <property type="project" value="InterPro"/>
</dbReference>
<feature type="transmembrane region" description="Helical" evidence="9">
    <location>
        <begin position="775"/>
        <end position="793"/>
    </location>
</feature>
<dbReference type="SMART" id="SM01053">
    <property type="entry name" value="CaMBD"/>
    <property type="match status" value="1"/>
</dbReference>
<feature type="transmembrane region" description="Helical" evidence="9">
    <location>
        <begin position="652"/>
        <end position="671"/>
    </location>
</feature>
<keyword evidence="4 9" id="KW-1133">Transmembrane helix</keyword>
<feature type="compositionally biased region" description="Low complexity" evidence="8">
    <location>
        <begin position="33"/>
        <end position="45"/>
    </location>
</feature>
<dbReference type="SUPFAM" id="SSF81324">
    <property type="entry name" value="Voltage-gated potassium channels"/>
    <property type="match status" value="1"/>
</dbReference>
<dbReference type="InterPro" id="IPR004178">
    <property type="entry name" value="CaM-bd_dom"/>
</dbReference>
<feature type="domain" description="Calmodulin-binding" evidence="10">
    <location>
        <begin position="843"/>
        <end position="920"/>
    </location>
</feature>
<feature type="region of interest" description="Disordered" evidence="8">
    <location>
        <begin position="230"/>
        <end position="259"/>
    </location>
</feature>
<proteinExistence type="predicted"/>
<dbReference type="InterPro" id="IPR015449">
    <property type="entry name" value="K_chnl_Ca-activ_SK"/>
</dbReference>
<reference evidence="12" key="1">
    <citation type="submission" date="2022-11" db="UniProtKB">
        <authorList>
            <consortium name="WormBaseParasite"/>
        </authorList>
    </citation>
    <scope>IDENTIFICATION</scope>
</reference>
<organism evidence="11 12">
    <name type="scientific">Meloidogyne floridensis</name>
    <dbReference type="NCBI Taxonomy" id="298350"/>
    <lineage>
        <taxon>Eukaryota</taxon>
        <taxon>Metazoa</taxon>
        <taxon>Ecdysozoa</taxon>
        <taxon>Nematoda</taxon>
        <taxon>Chromadorea</taxon>
        <taxon>Rhabditida</taxon>
        <taxon>Tylenchina</taxon>
        <taxon>Tylenchomorpha</taxon>
        <taxon>Tylenchoidea</taxon>
        <taxon>Meloidogynidae</taxon>
        <taxon>Meloidogyninae</taxon>
        <taxon>Meloidogyne</taxon>
    </lineage>
</organism>
<dbReference type="Pfam" id="PF02888">
    <property type="entry name" value="CaMBD"/>
    <property type="match status" value="1"/>
</dbReference>
<sequence length="1084" mass="123787">MLSSSCLSLTSSTTKINETTKKQQKYSFPPPLHVHSPSPVSSNLSQERRSPSLFDLRSGGENEEGELLPSQLTTTPPKYPLIYNMPALSVSSIILNQPQNNNKQKIHLYQQNNKRFKQQKQQQQYLQEPNYFEYPTLLNDFNKSNYIQNIPHPHHQHNHQHYYQHKLSTSNRLFLSNRYNKSCDWLAPFPRAKCSIESYGHEENYSNSNYRLNPIAQLPTNQLIKKMLLRPPSPTTSKSPSNPSTTFRVQKRQKRSPHQLSLETYPLIRPSISSCLFKSDEVEEIEEEENNEIKNNILRTCSARQINTKQQQPTTINKRPATALLIYSPEGYGKDDRRSRANSVYLVSSDILRAQGYSQQFKSLLSTPKSRRDSVPGDTCQTLTAGKSATPRGAISQQQSLDLAEAALRHQRYQKQLFRSAAVIECCQQQNNQQECPTANFYKCFCEENKLKTNNLPSTFSSPLSRGHSLLRQRRRLFSQYQQKRNCSSSGTHPRPSSRNSGSFFSSTEERCNGDLTQPPPSSILVNSSAGVCEGNNNNYLLSTTELNLPKSLEWSPTIEEEILNKNSNLADPQQQTNLLLLQQKQQQILRRRQSGYELTALKIVTKNSLPSLFLRSACVASTLLLIASLVNYHRTEVKIALIDSGAEFIEIFICAICPFPGSGTISWPYISADEHSFTKVSVPLDVLLAVPMFLRAYLLCRFMVLHSRQFQDAATRSIAALNRISMDFRFVIKTMMADHPMTVLVIFTCCYWVCMSWMFTQCERYNGREASTEYYYMNSLWFIMVTFMSIGYGDVVPTSYCGRLLSITTGIGAGVSSALIAVISRKLELSRAEKHVNNFMADSKLTNARKNAAASVLQHTWFIHKYQQRNGHKGDEIRLRQHQRKFLNAINEFRRIKWDQRKLQERGNSLLDVGKLHTEMHETLWEMHRTQDQFVGMIELQQTVLNTSITQQQIYPNNQLFPPNNDRKISTGTQLRVPLNNCRKVSSSNTNHPIPQQQQPNNLFLKTHPSIDNSTTKKQKNLNNSIIISGFESNLGLTNSLSSPCLQKSQQQQQTILNKMRVLVQNEDECIPLMNDGEGELMA</sequence>
<keyword evidence="5" id="KW-0406">Ion transport</keyword>
<evidence type="ECO:0000259" key="10">
    <source>
        <dbReference type="SMART" id="SM01053"/>
    </source>
</evidence>
<keyword evidence="7" id="KW-0407">Ion channel</keyword>
<feature type="transmembrane region" description="Helical" evidence="9">
    <location>
        <begin position="683"/>
        <end position="701"/>
    </location>
</feature>
<evidence type="ECO:0000256" key="4">
    <source>
        <dbReference type="ARBA" id="ARBA00022989"/>
    </source>
</evidence>
<dbReference type="InterPro" id="IPR036122">
    <property type="entry name" value="CaM-bd_dom_sf"/>
</dbReference>
<dbReference type="Pfam" id="PF07885">
    <property type="entry name" value="Ion_trans_2"/>
    <property type="match status" value="1"/>
</dbReference>
<evidence type="ECO:0000313" key="11">
    <source>
        <dbReference type="Proteomes" id="UP000887560"/>
    </source>
</evidence>
<keyword evidence="2" id="KW-0813">Transport</keyword>
<evidence type="ECO:0000256" key="2">
    <source>
        <dbReference type="ARBA" id="ARBA00022448"/>
    </source>
</evidence>
<feature type="transmembrane region" description="Helical" evidence="9">
    <location>
        <begin position="805"/>
        <end position="824"/>
    </location>
</feature>
<feature type="region of interest" description="Disordered" evidence="8">
    <location>
        <begin position="1"/>
        <end position="73"/>
    </location>
</feature>
<feature type="compositionally biased region" description="Low complexity" evidence="8">
    <location>
        <begin position="235"/>
        <end position="246"/>
    </location>
</feature>
<dbReference type="AlphaFoldDB" id="A0A915NTS5"/>
<keyword evidence="11" id="KW-1185">Reference proteome</keyword>
<dbReference type="SUPFAM" id="SSF81327">
    <property type="entry name" value="Small-conductance potassium channel"/>
    <property type="match status" value="1"/>
</dbReference>
<feature type="region of interest" description="Disordered" evidence="8">
    <location>
        <begin position="482"/>
        <end position="520"/>
    </location>
</feature>
<evidence type="ECO:0000256" key="7">
    <source>
        <dbReference type="ARBA" id="ARBA00023303"/>
    </source>
</evidence>
<dbReference type="GO" id="GO:0016286">
    <property type="term" value="F:small conductance calcium-activated potassium channel activity"/>
    <property type="evidence" value="ECO:0007669"/>
    <property type="project" value="InterPro"/>
</dbReference>
<dbReference type="Pfam" id="PF03530">
    <property type="entry name" value="SK_channel"/>
    <property type="match status" value="1"/>
</dbReference>
<dbReference type="GO" id="GO:0016020">
    <property type="term" value="C:membrane"/>
    <property type="evidence" value="ECO:0007669"/>
    <property type="project" value="UniProtKB-SubCell"/>
</dbReference>
<comment type="subcellular location">
    <subcellularLocation>
        <location evidence="1">Membrane</location>
        <topology evidence="1">Multi-pass membrane protein</topology>
    </subcellularLocation>
</comment>
<dbReference type="Gene3D" id="1.10.287.70">
    <property type="match status" value="2"/>
</dbReference>
<feature type="transmembrane region" description="Helical" evidence="9">
    <location>
        <begin position="613"/>
        <end position="631"/>
    </location>
</feature>
<dbReference type="PANTHER" id="PTHR10153">
    <property type="entry name" value="SMALL CONDUCTANCE CALCIUM-ACTIVATED POTASSIUM CHANNEL"/>
    <property type="match status" value="1"/>
</dbReference>
<protein>
    <submittedName>
        <fullName evidence="12">Calmodulin-binding domain-containing protein</fullName>
    </submittedName>
</protein>
<evidence type="ECO:0000256" key="6">
    <source>
        <dbReference type="ARBA" id="ARBA00023136"/>
    </source>
</evidence>
<feature type="transmembrane region" description="Helical" evidence="9">
    <location>
        <begin position="742"/>
        <end position="760"/>
    </location>
</feature>
<dbReference type="WBParaSite" id="scf7180000421617.g7392">
    <property type="protein sequence ID" value="scf7180000421617.g7392"/>
    <property type="gene ID" value="scf7180000421617.g7392"/>
</dbReference>
<accession>A0A915NTS5</accession>
<evidence type="ECO:0000256" key="9">
    <source>
        <dbReference type="SAM" id="Phobius"/>
    </source>
</evidence>
<dbReference type="InterPro" id="IPR013099">
    <property type="entry name" value="K_chnl_dom"/>
</dbReference>
<evidence type="ECO:0000256" key="8">
    <source>
        <dbReference type="SAM" id="MobiDB-lite"/>
    </source>
</evidence>
<evidence type="ECO:0000256" key="3">
    <source>
        <dbReference type="ARBA" id="ARBA00022692"/>
    </source>
</evidence>
<keyword evidence="3 9" id="KW-0812">Transmembrane</keyword>
<evidence type="ECO:0000313" key="12">
    <source>
        <dbReference type="WBParaSite" id="scf7180000421617.g7392"/>
    </source>
</evidence>
<evidence type="ECO:0000256" key="1">
    <source>
        <dbReference type="ARBA" id="ARBA00004141"/>
    </source>
</evidence>
<feature type="compositionally biased region" description="Low complexity" evidence="8">
    <location>
        <begin position="1"/>
        <end position="14"/>
    </location>
</feature>
<keyword evidence="6 9" id="KW-0472">Membrane</keyword>
<feature type="compositionally biased region" description="Low complexity" evidence="8">
    <location>
        <begin position="494"/>
        <end position="507"/>
    </location>
</feature>